<dbReference type="InterPro" id="IPR016084">
    <property type="entry name" value="Haem_Oase-like_multi-hlx"/>
</dbReference>
<evidence type="ECO:0000256" key="9">
    <source>
        <dbReference type="RuleBase" id="RU363093"/>
    </source>
</evidence>
<evidence type="ECO:0000256" key="3">
    <source>
        <dbReference type="ARBA" id="ARBA00010264"/>
    </source>
</evidence>
<evidence type="ECO:0000256" key="2">
    <source>
        <dbReference type="ARBA" id="ARBA00004948"/>
    </source>
</evidence>
<evidence type="ECO:0000256" key="1">
    <source>
        <dbReference type="ARBA" id="ARBA00001881"/>
    </source>
</evidence>
<dbReference type="GO" id="GO:0009229">
    <property type="term" value="P:thiamine diphosphate biosynthetic process"/>
    <property type="evidence" value="ECO:0007669"/>
    <property type="project" value="UniProtKB-UniPathway"/>
</dbReference>
<dbReference type="InterPro" id="IPR027574">
    <property type="entry name" value="Thiaminase_II"/>
</dbReference>
<proteinExistence type="inferred from homology"/>
<keyword evidence="7 9" id="KW-0784">Thiamine biosynthesis</keyword>
<dbReference type="Gene3D" id="1.20.910.10">
    <property type="entry name" value="Heme oxygenase-like"/>
    <property type="match status" value="1"/>
</dbReference>
<accession>A0A2N8LC77</accession>
<evidence type="ECO:0000313" key="12">
    <source>
        <dbReference type="Proteomes" id="UP000235963"/>
    </source>
</evidence>
<dbReference type="UniPathway" id="UPA00060"/>
<keyword evidence="9" id="KW-0378">Hydrolase</keyword>
<sequence length="226" mass="26484">MLREKMIASGQKYIDIIYDDPFIQGIIAGNLDFEAVCHYLKADHIYLKQFADIYALCLAKAKSREEKQFFLGQIDFLINKELEGIEGPHQCLARYTGIPYSEIIQDGEWYPSADHYIKHMFYAIHEQGIAGALSAMAPCPWLYHEIAKKIKANHQIGDQHPFRNWIDFYEDRSSDGIMDFFFDLIEKYSLAMDNLEKAALIDNFMKSCQHERRFFQMAVDQEKWED</sequence>
<comment type="function">
    <text evidence="9">Catalyzes an amino-pyrimidine hydrolysis reaction at the C5' of the pyrimidine moiety of thiamine compounds, a reaction that is part of a thiamine salvage pathway.</text>
</comment>
<dbReference type="Proteomes" id="UP000235963">
    <property type="component" value="Unassembled WGS sequence"/>
</dbReference>
<keyword evidence="12" id="KW-1185">Reference proteome</keyword>
<dbReference type="InterPro" id="IPR004305">
    <property type="entry name" value="Thiaminase-2/PQQC"/>
</dbReference>
<comment type="catalytic activity">
    <reaction evidence="1 9">
        <text>4-amino-5-aminomethyl-2-methylpyrimidine + H2O = 4-amino-5-hydroxymethyl-2-methylpyrimidine + NH4(+)</text>
        <dbReference type="Rhea" id="RHEA:31799"/>
        <dbReference type="ChEBI" id="CHEBI:15377"/>
        <dbReference type="ChEBI" id="CHEBI:16892"/>
        <dbReference type="ChEBI" id="CHEBI:28938"/>
        <dbReference type="ChEBI" id="CHEBI:63416"/>
        <dbReference type="EC" id="3.5.99.2"/>
    </reaction>
</comment>
<dbReference type="GO" id="GO:0005829">
    <property type="term" value="C:cytosol"/>
    <property type="evidence" value="ECO:0007669"/>
    <property type="project" value="TreeGrafter"/>
</dbReference>
<comment type="caution">
    <text evidence="11">The sequence shown here is derived from an EMBL/GenBank/DDBJ whole genome shotgun (WGS) entry which is preliminary data.</text>
</comment>
<evidence type="ECO:0000259" key="10">
    <source>
        <dbReference type="Pfam" id="PF03070"/>
    </source>
</evidence>
<dbReference type="PANTHER" id="PTHR43198">
    <property type="entry name" value="BIFUNCTIONAL TH2 PROTEIN"/>
    <property type="match status" value="1"/>
</dbReference>
<dbReference type="EMBL" id="LOCM01000020">
    <property type="protein sequence ID" value="PND47771.1"/>
    <property type="molecule type" value="Genomic_DNA"/>
</dbReference>
<dbReference type="GO" id="GO:0050334">
    <property type="term" value="F:thiaminase activity"/>
    <property type="evidence" value="ECO:0007669"/>
    <property type="project" value="UniProtKB-EC"/>
</dbReference>
<evidence type="ECO:0000256" key="4">
    <source>
        <dbReference type="ARBA" id="ARBA00011881"/>
    </source>
</evidence>
<evidence type="ECO:0000256" key="8">
    <source>
        <dbReference type="ARBA" id="ARBA00048337"/>
    </source>
</evidence>
<dbReference type="NCBIfam" id="TIGR04306">
    <property type="entry name" value="salvage_TenA"/>
    <property type="match status" value="1"/>
</dbReference>
<dbReference type="OrthoDB" id="34166at2"/>
<evidence type="ECO:0000313" key="11">
    <source>
        <dbReference type="EMBL" id="PND47771.1"/>
    </source>
</evidence>
<comment type="catalytic activity">
    <reaction evidence="8 9">
        <text>thiamine + H2O = 5-(2-hydroxyethyl)-4-methylthiazole + 4-amino-5-hydroxymethyl-2-methylpyrimidine + H(+)</text>
        <dbReference type="Rhea" id="RHEA:17509"/>
        <dbReference type="ChEBI" id="CHEBI:15377"/>
        <dbReference type="ChEBI" id="CHEBI:15378"/>
        <dbReference type="ChEBI" id="CHEBI:16892"/>
        <dbReference type="ChEBI" id="CHEBI:17957"/>
        <dbReference type="ChEBI" id="CHEBI:18385"/>
        <dbReference type="EC" id="3.5.99.2"/>
    </reaction>
</comment>
<comment type="similarity">
    <text evidence="3 9">Belongs to the TenA family.</text>
</comment>
<dbReference type="InterPro" id="IPR050967">
    <property type="entry name" value="Thiamine_Salvage_TenA"/>
</dbReference>
<comment type="subunit">
    <text evidence="4">Homotetramer.</text>
</comment>
<reference evidence="11 12" key="1">
    <citation type="submission" date="2015-12" db="EMBL/GenBank/DDBJ databases">
        <title>Streptococcus penaeicida sp. nov.</title>
        <authorList>
            <person name="Gomez-Gil B."/>
            <person name="Morales-Covarrubias M."/>
        </authorList>
    </citation>
    <scope>NUCLEOTIDE SEQUENCE [LARGE SCALE GENOMIC DNA]</scope>
    <source>
        <strain evidence="11 12">CAIM 1838</strain>
    </source>
</reference>
<dbReference type="RefSeq" id="WP_102777451.1">
    <property type="nucleotide sequence ID" value="NZ_CBCSGP010000010.1"/>
</dbReference>
<name>A0A2N8LC77_9STRE</name>
<dbReference type="EC" id="3.5.99.2" evidence="5 9"/>
<dbReference type="Pfam" id="PF03070">
    <property type="entry name" value="TENA_THI-4"/>
    <property type="match status" value="1"/>
</dbReference>
<evidence type="ECO:0000256" key="7">
    <source>
        <dbReference type="ARBA" id="ARBA00022977"/>
    </source>
</evidence>
<dbReference type="AlphaFoldDB" id="A0A2N8LC77"/>
<organism evidence="11 12">
    <name type="scientific">Streptococcus penaeicida</name>
    <dbReference type="NCBI Taxonomy" id="1765960"/>
    <lineage>
        <taxon>Bacteria</taxon>
        <taxon>Bacillati</taxon>
        <taxon>Bacillota</taxon>
        <taxon>Bacilli</taxon>
        <taxon>Lactobacillales</taxon>
        <taxon>Streptococcaceae</taxon>
        <taxon>Streptococcus</taxon>
    </lineage>
</organism>
<evidence type="ECO:0000256" key="5">
    <source>
        <dbReference type="ARBA" id="ARBA00012684"/>
    </source>
</evidence>
<feature type="domain" description="Thiaminase-2/PQQC" evidence="10">
    <location>
        <begin position="16"/>
        <end position="220"/>
    </location>
</feature>
<dbReference type="SUPFAM" id="SSF48613">
    <property type="entry name" value="Heme oxygenase-like"/>
    <property type="match status" value="1"/>
</dbReference>
<evidence type="ECO:0000256" key="6">
    <source>
        <dbReference type="ARBA" id="ARBA00013647"/>
    </source>
</evidence>
<gene>
    <name evidence="11" type="ORF">AT575_05090</name>
</gene>
<dbReference type="PANTHER" id="PTHR43198:SF2">
    <property type="entry name" value="SI:CH1073-67J19.1-RELATED"/>
    <property type="match status" value="1"/>
</dbReference>
<dbReference type="GO" id="GO:0009228">
    <property type="term" value="P:thiamine biosynthetic process"/>
    <property type="evidence" value="ECO:0007669"/>
    <property type="project" value="UniProtKB-KW"/>
</dbReference>
<dbReference type="CDD" id="cd19360">
    <property type="entry name" value="TenA_C_SaTenA-like"/>
    <property type="match status" value="1"/>
</dbReference>
<protein>
    <recommendedName>
        <fullName evidence="6 9">Aminopyrimidine aminohydrolase</fullName>
        <ecNumber evidence="5 9">3.5.99.2</ecNumber>
    </recommendedName>
</protein>
<comment type="pathway">
    <text evidence="2 9">Cofactor biosynthesis; thiamine diphosphate biosynthesis.</text>
</comment>